<gene>
    <name evidence="1" type="ORF">DFH07DRAFT_744203</name>
</gene>
<evidence type="ECO:0008006" key="3">
    <source>
        <dbReference type="Google" id="ProtNLM"/>
    </source>
</evidence>
<dbReference type="EMBL" id="JARJLG010000069">
    <property type="protein sequence ID" value="KAJ7753903.1"/>
    <property type="molecule type" value="Genomic_DNA"/>
</dbReference>
<accession>A0AAD7J020</accession>
<comment type="caution">
    <text evidence="1">The sequence shown here is derived from an EMBL/GenBank/DDBJ whole genome shotgun (WGS) entry which is preliminary data.</text>
</comment>
<dbReference type="AlphaFoldDB" id="A0AAD7J020"/>
<keyword evidence="2" id="KW-1185">Reference proteome</keyword>
<evidence type="ECO:0000313" key="2">
    <source>
        <dbReference type="Proteomes" id="UP001215280"/>
    </source>
</evidence>
<name>A0AAD7J020_9AGAR</name>
<dbReference type="Proteomes" id="UP001215280">
    <property type="component" value="Unassembled WGS sequence"/>
</dbReference>
<reference evidence="1" key="1">
    <citation type="submission" date="2023-03" db="EMBL/GenBank/DDBJ databases">
        <title>Massive genome expansion in bonnet fungi (Mycena s.s.) driven by repeated elements and novel gene families across ecological guilds.</title>
        <authorList>
            <consortium name="Lawrence Berkeley National Laboratory"/>
            <person name="Harder C.B."/>
            <person name="Miyauchi S."/>
            <person name="Viragh M."/>
            <person name="Kuo A."/>
            <person name="Thoen E."/>
            <person name="Andreopoulos B."/>
            <person name="Lu D."/>
            <person name="Skrede I."/>
            <person name="Drula E."/>
            <person name="Henrissat B."/>
            <person name="Morin E."/>
            <person name="Kohler A."/>
            <person name="Barry K."/>
            <person name="LaButti K."/>
            <person name="Morin E."/>
            <person name="Salamov A."/>
            <person name="Lipzen A."/>
            <person name="Mereny Z."/>
            <person name="Hegedus B."/>
            <person name="Baldrian P."/>
            <person name="Stursova M."/>
            <person name="Weitz H."/>
            <person name="Taylor A."/>
            <person name="Grigoriev I.V."/>
            <person name="Nagy L.G."/>
            <person name="Martin F."/>
            <person name="Kauserud H."/>
        </authorList>
    </citation>
    <scope>NUCLEOTIDE SEQUENCE</scope>
    <source>
        <strain evidence="1">CBHHK188m</strain>
    </source>
</reference>
<evidence type="ECO:0000313" key="1">
    <source>
        <dbReference type="EMBL" id="KAJ7753903.1"/>
    </source>
</evidence>
<organism evidence="1 2">
    <name type="scientific">Mycena maculata</name>
    <dbReference type="NCBI Taxonomy" id="230809"/>
    <lineage>
        <taxon>Eukaryota</taxon>
        <taxon>Fungi</taxon>
        <taxon>Dikarya</taxon>
        <taxon>Basidiomycota</taxon>
        <taxon>Agaricomycotina</taxon>
        <taxon>Agaricomycetes</taxon>
        <taxon>Agaricomycetidae</taxon>
        <taxon>Agaricales</taxon>
        <taxon>Marasmiineae</taxon>
        <taxon>Mycenaceae</taxon>
        <taxon>Mycena</taxon>
    </lineage>
</organism>
<sequence length="593" mass="65832">MPTGSEEPIVSISTTFYPAAQHGTRSPDVVLLSRDSVRFYVHSDLLFQVSETGFHELLLILTSDDAEPSVLDIPEPSPVLNIMLHGIYNIPCAHYSPPFSTLVNAVDAMPRYGINPKSTIFPSTHLFTLLLSQAPLFPLQLYALAAHHDIFDLAEPTSAHLLSFPLPSLSDQMVERMGATLFFLHFGRVEALKRILGTPPRRHPPTPICDFHSNGLGPAWALAAARLSWDARPDMSPYSFETALKPVEAHLSCDLCKDALDDHIKNLISQWATVRAPHTTHLTRRHRMSNESEILVSVSTTFYPANQHRPQPPDVVLLSQDSVGFYVHSDILFRASDNGFRAMLPTFQLDGDGPPIFHIPEPSPVLNIILHAIYDISCAHYSPPFNMLVNAIDTMSIYGITPKSTILPSTHLFALLLSQAPLFPLQLYALAAHHDMFDLAVPISSHLLSFPLSRLSDEVVERIGATLFFLHLGRVEALKRILGTPPRRHPSTPSCDFRSSNGLGPAWAMAIARLAWDARPGTRRLIHSVETALRPPGAHLTCDLCKDTLDIHIESVIAQWSNVKVSPNIYHDPVRRACRGPYDRTPAPKFHLN</sequence>
<protein>
    <recommendedName>
        <fullName evidence="3">BTB domain-containing protein</fullName>
    </recommendedName>
</protein>
<proteinExistence type="predicted"/>